<comment type="similarity">
    <text evidence="1">Belongs to the N(4)/N(6)-methyltransferase family.</text>
</comment>
<dbReference type="InterPro" id="IPR052916">
    <property type="entry name" value="Type-I_RE_MTase_Subunit"/>
</dbReference>
<dbReference type="PANTHER" id="PTHR42998:SF1">
    <property type="entry name" value="TYPE I RESTRICTION ENZYME HINDI METHYLASE SUBUNIT"/>
    <property type="match status" value="1"/>
</dbReference>
<dbReference type="Pfam" id="PF02384">
    <property type="entry name" value="N6_Mtase"/>
    <property type="match status" value="1"/>
</dbReference>
<evidence type="ECO:0000256" key="1">
    <source>
        <dbReference type="ARBA" id="ARBA00006594"/>
    </source>
</evidence>
<evidence type="ECO:0000313" key="7">
    <source>
        <dbReference type="EMBL" id="MBC3951073.1"/>
    </source>
</evidence>
<accession>A0ABR7B1J8</accession>
<evidence type="ECO:0000256" key="4">
    <source>
        <dbReference type="ARBA" id="ARBA00022747"/>
    </source>
</evidence>
<keyword evidence="4" id="KW-0680">Restriction system</keyword>
<dbReference type="EMBL" id="JACONW010000067">
    <property type="protein sequence ID" value="MBC3951073.1"/>
    <property type="molecule type" value="Genomic_DNA"/>
</dbReference>
<dbReference type="GO" id="GO:0008168">
    <property type="term" value="F:methyltransferase activity"/>
    <property type="evidence" value="ECO:0007669"/>
    <property type="project" value="UniProtKB-KW"/>
</dbReference>
<keyword evidence="3" id="KW-0808">Transferase</keyword>
<proteinExistence type="inferred from homology"/>
<dbReference type="RefSeq" id="WP_187521913.1">
    <property type="nucleotide sequence ID" value="NZ_JACONW010000067.1"/>
</dbReference>
<keyword evidence="2 7" id="KW-0489">Methyltransferase</keyword>
<dbReference type="InterPro" id="IPR003356">
    <property type="entry name" value="DNA_methylase_A-5"/>
</dbReference>
<evidence type="ECO:0000256" key="5">
    <source>
        <dbReference type="ARBA" id="ARBA00023125"/>
    </source>
</evidence>
<name>A0ABR7B1J8_9PSED</name>
<dbReference type="SUPFAM" id="SSF53335">
    <property type="entry name" value="S-adenosyl-L-methionine-dependent methyltransferases"/>
    <property type="match status" value="1"/>
</dbReference>
<dbReference type="Gene3D" id="3.90.220.20">
    <property type="entry name" value="DNA methylase specificity domains"/>
    <property type="match status" value="1"/>
</dbReference>
<comment type="caution">
    <text evidence="7">The sequence shown here is derived from an EMBL/GenBank/DDBJ whole genome shotgun (WGS) entry which is preliminary data.</text>
</comment>
<gene>
    <name evidence="7" type="ORF">H8S59_15005</name>
</gene>
<dbReference type="PRINTS" id="PR00507">
    <property type="entry name" value="N12N6MTFRASE"/>
</dbReference>
<feature type="domain" description="DNA methylase adenine-specific" evidence="6">
    <location>
        <begin position="312"/>
        <end position="667"/>
    </location>
</feature>
<reference evidence="7 8" key="1">
    <citation type="submission" date="2020-08" db="EMBL/GenBank/DDBJ databases">
        <title>Putative novel bacterial strains isolated from necrotic wheat leaf tissues caused by Xanthomonas translucens.</title>
        <authorList>
            <person name="Tambong J.T."/>
        </authorList>
    </citation>
    <scope>NUCLEOTIDE SEQUENCE [LARGE SCALE GENOMIC DNA]</scope>
    <source>
        <strain evidence="7 8">DOAB 1069</strain>
    </source>
</reference>
<dbReference type="GO" id="GO:0032259">
    <property type="term" value="P:methylation"/>
    <property type="evidence" value="ECO:0007669"/>
    <property type="project" value="UniProtKB-KW"/>
</dbReference>
<evidence type="ECO:0000259" key="6">
    <source>
        <dbReference type="Pfam" id="PF02384"/>
    </source>
</evidence>
<sequence length="891" mass="99935">MNNKYCSVSNLNNEADVEAFLILPFLQDLGFEHKHIKPKKSLQELSVKTMASRRAVMYRPDFAIKIGKYIRMIVEAKAPTENLDSHVLQARDYCATLNGEHIDRKPVQFYLLSNGHLTRLYKADYNEPIVEVRFGDFQNSSSVYKKIISLIGIDSLSKTEFKASLVPMLELRKAPLKDVNEAFAWCHQYIYKTDNISQGAAFMEFVKIIALKLLSDRHVRDNYKGAQDSDVFHVPLSEVRFSKALLSEQQKHTPNPLSTIWFSDFIKEMEHEIATKKKKRIFEPTDQINLSPETISGVVEKLEGLFLFGIDADLNGRLFETFLSATMRGKDLGQYFTPRSIVKLGVGLARLKVNPTTPDLTDRVYDGCCGTGGFLIDVLADMWEKTNKNSAISEVAKEGLRHKIANEHIYGADIGRDPNLSRIGRLNMYLHGDGGSSIYNVDALDKNIPDNRADKPELAEEKSQMRDIGNRVGGFFDVVITNPPFAKKYSLAKAKSKDEESTASRILGQYVLRSFDGGKARSELRSNLMFMERYCDLLKKGGRLITVIDDGILSGKDYAWFRTWLRQEFLINAVVSLPGDAFQRSMARVKTSYLVLTKKTSESEKQPNVFMYPCIYVGIDDPARARTLPIDAKNRDLAKQEITDVLIAYEDFLSGKKSIYSVDSSKVADRLDVKHCFMEPGSNISTWVKSGLNIIPLSEAVEPKRFDTEDVLDCASHAETETPLIVRYDGSSEAGSQIFPAETQHARLYRVAAGDIVISNIAASYGSISVVPEELGGCVVSSEYTVLTSKAGFEPRMLWAILRSPVVLSEILLVATGANRTRVKWDAIENLMIPYPIAAVEAEFVSSLMKADREEKTARKAKHDQIEQVISDLQLHTVDADTILAAFKPPK</sequence>
<dbReference type="InterPro" id="IPR044946">
    <property type="entry name" value="Restrct_endonuc_typeI_TRD_sf"/>
</dbReference>
<evidence type="ECO:0000256" key="3">
    <source>
        <dbReference type="ARBA" id="ARBA00022679"/>
    </source>
</evidence>
<dbReference type="PROSITE" id="PS00092">
    <property type="entry name" value="N6_MTASE"/>
    <property type="match status" value="1"/>
</dbReference>
<organism evidence="7 8">
    <name type="scientific">Pseudomonas folii</name>
    <dbReference type="NCBI Taxonomy" id="2762593"/>
    <lineage>
        <taxon>Bacteria</taxon>
        <taxon>Pseudomonadati</taxon>
        <taxon>Pseudomonadota</taxon>
        <taxon>Gammaproteobacteria</taxon>
        <taxon>Pseudomonadales</taxon>
        <taxon>Pseudomonadaceae</taxon>
        <taxon>Pseudomonas</taxon>
    </lineage>
</organism>
<dbReference type="SUPFAM" id="SSF116734">
    <property type="entry name" value="DNA methylase specificity domain"/>
    <property type="match status" value="1"/>
</dbReference>
<dbReference type="InterPro" id="IPR002052">
    <property type="entry name" value="DNA_methylase_N6_adenine_CS"/>
</dbReference>
<evidence type="ECO:0000313" key="8">
    <source>
        <dbReference type="Proteomes" id="UP000651852"/>
    </source>
</evidence>
<protein>
    <submittedName>
        <fullName evidence="7">N-6 DNA methylase</fullName>
    </submittedName>
</protein>
<evidence type="ECO:0000256" key="2">
    <source>
        <dbReference type="ARBA" id="ARBA00022603"/>
    </source>
</evidence>
<keyword evidence="5" id="KW-0238">DNA-binding</keyword>
<keyword evidence="8" id="KW-1185">Reference proteome</keyword>
<dbReference type="PANTHER" id="PTHR42998">
    <property type="entry name" value="TYPE I RESTRICTION ENZYME HINDVIIP M PROTEIN-RELATED"/>
    <property type="match status" value="1"/>
</dbReference>
<dbReference type="Gene3D" id="3.40.50.150">
    <property type="entry name" value="Vaccinia Virus protein VP39"/>
    <property type="match status" value="1"/>
</dbReference>
<dbReference type="Proteomes" id="UP000651852">
    <property type="component" value="Unassembled WGS sequence"/>
</dbReference>
<dbReference type="Gene3D" id="3.90.1570.30">
    <property type="match status" value="1"/>
</dbReference>
<dbReference type="InterPro" id="IPR029063">
    <property type="entry name" value="SAM-dependent_MTases_sf"/>
</dbReference>